<accession>A0A8T3VFF5</accession>
<reference evidence="1" key="1">
    <citation type="submission" date="2019-04" db="EMBL/GenBank/DDBJ databases">
        <title>Evolution of Biomass-Degrading Anaerobic Consortia Revealed by Metagenomics.</title>
        <authorList>
            <person name="Peng X."/>
        </authorList>
    </citation>
    <scope>NUCLEOTIDE SEQUENCE</scope>
    <source>
        <strain evidence="1">SIG18</strain>
    </source>
</reference>
<dbReference type="RefSeq" id="WP_303739096.1">
    <property type="nucleotide sequence ID" value="NZ_SUTK01000024.1"/>
</dbReference>
<comment type="caution">
    <text evidence="1">The sequence shown here is derived from an EMBL/GenBank/DDBJ whole genome shotgun (WGS) entry which is preliminary data.</text>
</comment>
<dbReference type="PROSITE" id="PS51257">
    <property type="entry name" value="PROKAR_LIPOPROTEIN"/>
    <property type="match status" value="1"/>
</dbReference>
<dbReference type="EMBL" id="SUTK01000024">
    <property type="protein sequence ID" value="MBE6502004.1"/>
    <property type="molecule type" value="Genomic_DNA"/>
</dbReference>
<sequence length="142" mass="15621">MKKHLTVLLILAVACAFSISAIAATTFENQDFDGKFKMDVIQGADFEKTESDGVITYLDADKNLFLIYSEDSSLNPKMDDAEYKTFELSSGFNPDGKDGDIRVYKKNNIYGAMAVGDGIMVVVGYDDRADAIDMAKSIVFTK</sequence>
<proteinExistence type="predicted"/>
<protein>
    <recommendedName>
        <fullName evidence="3">DUF4367 domain-containing protein</fullName>
    </recommendedName>
</protein>
<name>A0A8T3VFF5_9EURY</name>
<evidence type="ECO:0000313" key="2">
    <source>
        <dbReference type="Proteomes" id="UP000783037"/>
    </source>
</evidence>
<dbReference type="Proteomes" id="UP000783037">
    <property type="component" value="Unassembled WGS sequence"/>
</dbReference>
<gene>
    <name evidence="1" type="ORF">E7Z79_06130</name>
</gene>
<dbReference type="AlphaFoldDB" id="A0A8T3VFF5"/>
<evidence type="ECO:0000313" key="1">
    <source>
        <dbReference type="EMBL" id="MBE6502004.1"/>
    </source>
</evidence>
<evidence type="ECO:0008006" key="3">
    <source>
        <dbReference type="Google" id="ProtNLM"/>
    </source>
</evidence>
<organism evidence="1 2">
    <name type="scientific">Methanobrevibacter thaueri</name>
    <dbReference type="NCBI Taxonomy" id="190975"/>
    <lineage>
        <taxon>Archaea</taxon>
        <taxon>Methanobacteriati</taxon>
        <taxon>Methanobacteriota</taxon>
        <taxon>Methanomada group</taxon>
        <taxon>Methanobacteria</taxon>
        <taxon>Methanobacteriales</taxon>
        <taxon>Methanobacteriaceae</taxon>
        <taxon>Methanobrevibacter</taxon>
    </lineage>
</organism>